<protein>
    <submittedName>
        <fullName evidence="1">Uncharacterized protein</fullName>
    </submittedName>
</protein>
<organism evidence="1 2">
    <name type="scientific">Ixodes persulcatus</name>
    <name type="common">Taiga tick</name>
    <dbReference type="NCBI Taxonomy" id="34615"/>
    <lineage>
        <taxon>Eukaryota</taxon>
        <taxon>Metazoa</taxon>
        <taxon>Ecdysozoa</taxon>
        <taxon>Arthropoda</taxon>
        <taxon>Chelicerata</taxon>
        <taxon>Arachnida</taxon>
        <taxon>Acari</taxon>
        <taxon>Parasitiformes</taxon>
        <taxon>Ixodida</taxon>
        <taxon>Ixodoidea</taxon>
        <taxon>Ixodidae</taxon>
        <taxon>Ixodinae</taxon>
        <taxon>Ixodes</taxon>
    </lineage>
</organism>
<feature type="non-terminal residue" evidence="1">
    <location>
        <position position="76"/>
    </location>
</feature>
<keyword evidence="2" id="KW-1185">Reference proteome</keyword>
<evidence type="ECO:0000313" key="2">
    <source>
        <dbReference type="Proteomes" id="UP000805193"/>
    </source>
</evidence>
<accession>A0AC60PFJ2</accession>
<evidence type="ECO:0000313" key="1">
    <source>
        <dbReference type="EMBL" id="KAG0418939.1"/>
    </source>
</evidence>
<dbReference type="Proteomes" id="UP000805193">
    <property type="component" value="Unassembled WGS sequence"/>
</dbReference>
<name>A0AC60PFJ2_IXOPE</name>
<proteinExistence type="predicted"/>
<comment type="caution">
    <text evidence="1">The sequence shown here is derived from an EMBL/GenBank/DDBJ whole genome shotgun (WGS) entry which is preliminary data.</text>
</comment>
<sequence>MNSPGRTVSLAASTSATSKKGPPVRWSEAETWSLIRLWEDNIGEVRRQRRNAGVYETIRLGLERLSIEKTRRQTQR</sequence>
<dbReference type="EMBL" id="JABSTQ010010685">
    <property type="protein sequence ID" value="KAG0418939.1"/>
    <property type="molecule type" value="Genomic_DNA"/>
</dbReference>
<gene>
    <name evidence="1" type="ORF">HPB47_004482</name>
</gene>
<reference evidence="1 2" key="1">
    <citation type="journal article" date="2020" name="Cell">
        <title>Large-Scale Comparative Analyses of Tick Genomes Elucidate Their Genetic Diversity and Vector Capacities.</title>
        <authorList>
            <consortium name="Tick Genome and Microbiome Consortium (TIGMIC)"/>
            <person name="Jia N."/>
            <person name="Wang J."/>
            <person name="Shi W."/>
            <person name="Du L."/>
            <person name="Sun Y."/>
            <person name="Zhan W."/>
            <person name="Jiang J.F."/>
            <person name="Wang Q."/>
            <person name="Zhang B."/>
            <person name="Ji P."/>
            <person name="Bell-Sakyi L."/>
            <person name="Cui X.M."/>
            <person name="Yuan T.T."/>
            <person name="Jiang B.G."/>
            <person name="Yang W.F."/>
            <person name="Lam T.T."/>
            <person name="Chang Q.C."/>
            <person name="Ding S.J."/>
            <person name="Wang X.J."/>
            <person name="Zhu J.G."/>
            <person name="Ruan X.D."/>
            <person name="Zhao L."/>
            <person name="Wei J.T."/>
            <person name="Ye R.Z."/>
            <person name="Que T.C."/>
            <person name="Du C.H."/>
            <person name="Zhou Y.H."/>
            <person name="Cheng J.X."/>
            <person name="Dai P.F."/>
            <person name="Guo W.B."/>
            <person name="Han X.H."/>
            <person name="Huang E.J."/>
            <person name="Li L.F."/>
            <person name="Wei W."/>
            <person name="Gao Y.C."/>
            <person name="Liu J.Z."/>
            <person name="Shao H.Z."/>
            <person name="Wang X."/>
            <person name="Wang C.C."/>
            <person name="Yang T.C."/>
            <person name="Huo Q.B."/>
            <person name="Li W."/>
            <person name="Chen H.Y."/>
            <person name="Chen S.E."/>
            <person name="Zhou L.G."/>
            <person name="Ni X.B."/>
            <person name="Tian J.H."/>
            <person name="Sheng Y."/>
            <person name="Liu T."/>
            <person name="Pan Y.S."/>
            <person name="Xia L.Y."/>
            <person name="Li J."/>
            <person name="Zhao F."/>
            <person name="Cao W.C."/>
        </authorList>
    </citation>
    <scope>NUCLEOTIDE SEQUENCE [LARGE SCALE GENOMIC DNA]</scope>
    <source>
        <strain evidence="1">Iper-2018</strain>
    </source>
</reference>